<comment type="caution">
    <text evidence="3">The sequence shown here is derived from an EMBL/GenBank/DDBJ whole genome shotgun (WGS) entry which is preliminary data.</text>
</comment>
<feature type="compositionally biased region" description="Basic and acidic residues" evidence="1">
    <location>
        <begin position="91"/>
        <end position="119"/>
    </location>
</feature>
<gene>
    <name evidence="3" type="ORF">PBY51_008269</name>
</gene>
<organism evidence="3 4">
    <name type="scientific">Eleginops maclovinus</name>
    <name type="common">Patagonian blennie</name>
    <name type="synonym">Eleginus maclovinus</name>
    <dbReference type="NCBI Taxonomy" id="56733"/>
    <lineage>
        <taxon>Eukaryota</taxon>
        <taxon>Metazoa</taxon>
        <taxon>Chordata</taxon>
        <taxon>Craniata</taxon>
        <taxon>Vertebrata</taxon>
        <taxon>Euteleostomi</taxon>
        <taxon>Actinopterygii</taxon>
        <taxon>Neopterygii</taxon>
        <taxon>Teleostei</taxon>
        <taxon>Neoteleostei</taxon>
        <taxon>Acanthomorphata</taxon>
        <taxon>Eupercaria</taxon>
        <taxon>Perciformes</taxon>
        <taxon>Notothenioidei</taxon>
        <taxon>Eleginopidae</taxon>
        <taxon>Eleginops</taxon>
    </lineage>
</organism>
<keyword evidence="4" id="KW-1185">Reference proteome</keyword>
<name>A0AAN7XBR1_ELEMC</name>
<keyword evidence="2" id="KW-0732">Signal</keyword>
<feature type="chain" id="PRO_5042953898" evidence="2">
    <location>
        <begin position="22"/>
        <end position="127"/>
    </location>
</feature>
<reference evidence="3 4" key="2">
    <citation type="journal article" date="2023" name="Mol. Biol. Evol.">
        <title>Genomics of Secondarily Temperate Adaptation in the Only Non-Antarctic Icefish.</title>
        <authorList>
            <person name="Rivera-Colon A.G."/>
            <person name="Rayamajhi N."/>
            <person name="Minhas B.F."/>
            <person name="Madrigal G."/>
            <person name="Bilyk K.T."/>
            <person name="Yoon V."/>
            <person name="Hune M."/>
            <person name="Gregory S."/>
            <person name="Cheng C.H.C."/>
            <person name="Catchen J.M."/>
        </authorList>
    </citation>
    <scope>NUCLEOTIDE SEQUENCE [LARGE SCALE GENOMIC DNA]</scope>
    <source>
        <strain evidence="3">JMC-PN-2008</strain>
    </source>
</reference>
<feature type="region of interest" description="Disordered" evidence="1">
    <location>
        <begin position="72"/>
        <end position="127"/>
    </location>
</feature>
<dbReference type="EMBL" id="JAUZQC010000017">
    <property type="protein sequence ID" value="KAK5856690.1"/>
    <property type="molecule type" value="Genomic_DNA"/>
</dbReference>
<feature type="signal peptide" evidence="2">
    <location>
        <begin position="1"/>
        <end position="21"/>
    </location>
</feature>
<evidence type="ECO:0000256" key="2">
    <source>
        <dbReference type="SAM" id="SignalP"/>
    </source>
</evidence>
<accession>A0AAN7XBR1</accession>
<evidence type="ECO:0000256" key="1">
    <source>
        <dbReference type="SAM" id="MobiDB-lite"/>
    </source>
</evidence>
<proteinExistence type="predicted"/>
<dbReference type="Proteomes" id="UP001346869">
    <property type="component" value="Unassembled WGS sequence"/>
</dbReference>
<sequence length="127" mass="14123">MSGKIITFFFHFVLTLKYVRIKEEEEEEEEEEGGVSLGIVGKKAGEVDGGNADLRSACLPSPPAFLLRASADKPTLDQLTGAPSHNQPGTRRAEETVFVRSQEDTSRADHGAIRRDWKPRNNRGVHY</sequence>
<dbReference type="AlphaFoldDB" id="A0AAN7XBR1"/>
<feature type="compositionally biased region" description="Polar residues" evidence="1">
    <location>
        <begin position="77"/>
        <end position="89"/>
    </location>
</feature>
<reference evidence="3 4" key="1">
    <citation type="journal article" date="2023" name="Genes (Basel)">
        <title>Chromosome-Level Genome Assembly and Circadian Gene Repertoire of the Patagonia Blennie Eleginops maclovinus-The Closest Ancestral Proxy of Antarctic Cryonotothenioids.</title>
        <authorList>
            <person name="Cheng C.C."/>
            <person name="Rivera-Colon A.G."/>
            <person name="Minhas B.F."/>
            <person name="Wilson L."/>
            <person name="Rayamajhi N."/>
            <person name="Vargas-Chacoff L."/>
            <person name="Catchen J.M."/>
        </authorList>
    </citation>
    <scope>NUCLEOTIDE SEQUENCE [LARGE SCALE GENOMIC DNA]</scope>
    <source>
        <strain evidence="3">JMC-PN-2008</strain>
    </source>
</reference>
<evidence type="ECO:0000313" key="4">
    <source>
        <dbReference type="Proteomes" id="UP001346869"/>
    </source>
</evidence>
<protein>
    <submittedName>
        <fullName evidence="3">Uncharacterized protein</fullName>
    </submittedName>
</protein>
<evidence type="ECO:0000313" key="3">
    <source>
        <dbReference type="EMBL" id="KAK5856690.1"/>
    </source>
</evidence>